<reference evidence="1" key="1">
    <citation type="submission" date="2023-05" db="EMBL/GenBank/DDBJ databases">
        <authorList>
            <person name="Stuckert A."/>
        </authorList>
    </citation>
    <scope>NUCLEOTIDE SEQUENCE</scope>
</reference>
<gene>
    <name evidence="1" type="ORF">SPARVUS_LOCUS11583792</name>
</gene>
<accession>A0ABN9F991</accession>
<keyword evidence="2" id="KW-1185">Reference proteome</keyword>
<sequence length="57" mass="6455">MGPYTRPPHQLLLPGPQCLSWVPVNWTSHWLPVIHRHTLPMVPLSGLLTLLVCSIFC</sequence>
<feature type="non-terminal residue" evidence="1">
    <location>
        <position position="57"/>
    </location>
</feature>
<comment type="caution">
    <text evidence="1">The sequence shown here is derived from an EMBL/GenBank/DDBJ whole genome shotgun (WGS) entry which is preliminary data.</text>
</comment>
<protein>
    <submittedName>
        <fullName evidence="1">Uncharacterized protein</fullName>
    </submittedName>
</protein>
<organism evidence="1 2">
    <name type="scientific">Staurois parvus</name>
    <dbReference type="NCBI Taxonomy" id="386267"/>
    <lineage>
        <taxon>Eukaryota</taxon>
        <taxon>Metazoa</taxon>
        <taxon>Chordata</taxon>
        <taxon>Craniata</taxon>
        <taxon>Vertebrata</taxon>
        <taxon>Euteleostomi</taxon>
        <taxon>Amphibia</taxon>
        <taxon>Batrachia</taxon>
        <taxon>Anura</taxon>
        <taxon>Neobatrachia</taxon>
        <taxon>Ranoidea</taxon>
        <taxon>Ranidae</taxon>
        <taxon>Staurois</taxon>
    </lineage>
</organism>
<dbReference type="EMBL" id="CATNWA010016553">
    <property type="protein sequence ID" value="CAI9593605.1"/>
    <property type="molecule type" value="Genomic_DNA"/>
</dbReference>
<name>A0ABN9F991_9NEOB</name>
<proteinExistence type="predicted"/>
<evidence type="ECO:0000313" key="1">
    <source>
        <dbReference type="EMBL" id="CAI9593605.1"/>
    </source>
</evidence>
<dbReference type="Proteomes" id="UP001162483">
    <property type="component" value="Unassembled WGS sequence"/>
</dbReference>
<evidence type="ECO:0000313" key="2">
    <source>
        <dbReference type="Proteomes" id="UP001162483"/>
    </source>
</evidence>